<sequence length="430" mass="46741">MGFADLLATAQASVSNVEYNERYDGTRQLTQIGVSIPPRVRSLEMVVNWPRLVVDTMAEALAVDGFEGADMPDEHIEAVWRVWQSTNMKSRSHLAHVEAMTQGAAYALVGVTEQGSVKTDVLPKDGIAVVYGPDGQPSEAVVSFEADTEQGTRVKRAAYYLPDSIEVFQEAYGTWVSVSKQRGCGLVPIIPIVNKTRLGDMVGRSDMDLVIPYGDAASRSFTLLQLATELLSLPQRYIIGGDWSKFKKGNGEQPTAEEIYLGTLMVSPDKNSKYGQLEGARLDQVIAVLKHCAEMVSAMTGLPVSMLGVTTNNPSSAEAMRAAKDRMISRGEFKQDVFGDSWEQWARVVLAILGMSLEGSETLNAVWRDVATPSNSAKSAYLLQAHAQGVISARTARDGLPLTPEQRARENKTIDESEALGLAGRQLVEA</sequence>
<dbReference type="AlphaFoldDB" id="A0A7Y0Y3H2"/>
<evidence type="ECO:0000313" key="1">
    <source>
        <dbReference type="EMBL" id="NMW64426.1"/>
    </source>
</evidence>
<proteinExistence type="predicted"/>
<protein>
    <submittedName>
        <fullName evidence="1">Phage portal protein</fullName>
    </submittedName>
</protein>
<dbReference type="Pfam" id="PF05133">
    <property type="entry name" value="SPP1_portal"/>
    <property type="match status" value="1"/>
</dbReference>
<gene>
    <name evidence="1" type="ORF">HHJ78_02505</name>
</gene>
<dbReference type="Proteomes" id="UP000578252">
    <property type="component" value="Unassembled WGS sequence"/>
</dbReference>
<dbReference type="EMBL" id="JABCUR010000002">
    <property type="protein sequence ID" value="NMW64426.1"/>
    <property type="molecule type" value="Genomic_DNA"/>
</dbReference>
<reference evidence="1 2" key="1">
    <citation type="submission" date="2020-04" db="EMBL/GenBank/DDBJ databases">
        <title>Antimicrobial susceptibility and clonality of vaginal-derived multi-drug resistant Mobiluncus isolates in China.</title>
        <authorList>
            <person name="Zhang X."/>
        </authorList>
    </citation>
    <scope>NUCLEOTIDE SEQUENCE [LARGE SCALE GENOMIC DNA]</scope>
    <source>
        <strain evidence="1 2">13</strain>
    </source>
</reference>
<comment type="caution">
    <text evidence="1">The sequence shown here is derived from an EMBL/GenBank/DDBJ whole genome shotgun (WGS) entry which is preliminary data.</text>
</comment>
<dbReference type="InterPro" id="IPR021145">
    <property type="entry name" value="Portal_protein_SPP1_Gp6-like"/>
</dbReference>
<organism evidence="1 2">
    <name type="scientific">Mobiluncus mulieris</name>
    <dbReference type="NCBI Taxonomy" id="2052"/>
    <lineage>
        <taxon>Bacteria</taxon>
        <taxon>Bacillati</taxon>
        <taxon>Actinomycetota</taxon>
        <taxon>Actinomycetes</taxon>
        <taxon>Actinomycetales</taxon>
        <taxon>Actinomycetaceae</taxon>
        <taxon>Mobiluncus</taxon>
    </lineage>
</organism>
<dbReference type="RefSeq" id="WP_169771555.1">
    <property type="nucleotide sequence ID" value="NZ_JABCUR010000002.1"/>
</dbReference>
<name>A0A7Y0Y3H2_9ACTO</name>
<accession>A0A7Y0Y3H2</accession>
<evidence type="ECO:0000313" key="2">
    <source>
        <dbReference type="Proteomes" id="UP000578252"/>
    </source>
</evidence>